<feature type="domain" description="Peptidase S9 prolyl oligopeptidase catalytic" evidence="6">
    <location>
        <begin position="548"/>
        <end position="762"/>
    </location>
</feature>
<dbReference type="InterPro" id="IPR029058">
    <property type="entry name" value="AB_hydrolase_fold"/>
</dbReference>
<comment type="caution">
    <text evidence="7">The sequence shown here is derived from an EMBL/GenBank/DDBJ whole genome shotgun (WGS) entry which is preliminary data.</text>
</comment>
<dbReference type="Proteomes" id="UP000814176">
    <property type="component" value="Unassembled WGS sequence"/>
</dbReference>
<reference evidence="7 8" key="1">
    <citation type="journal article" date="2021" name="Environ. Microbiol.">
        <title>Gene family expansions and transcriptome signatures uncover fungal adaptations to wood decay.</title>
        <authorList>
            <person name="Hage H."/>
            <person name="Miyauchi S."/>
            <person name="Viragh M."/>
            <person name="Drula E."/>
            <person name="Min B."/>
            <person name="Chaduli D."/>
            <person name="Navarro D."/>
            <person name="Favel A."/>
            <person name="Norest M."/>
            <person name="Lesage-Meessen L."/>
            <person name="Balint B."/>
            <person name="Merenyi Z."/>
            <person name="de Eugenio L."/>
            <person name="Morin E."/>
            <person name="Martinez A.T."/>
            <person name="Baldrian P."/>
            <person name="Stursova M."/>
            <person name="Martinez M.J."/>
            <person name="Novotny C."/>
            <person name="Magnuson J.K."/>
            <person name="Spatafora J.W."/>
            <person name="Maurice S."/>
            <person name="Pangilinan J."/>
            <person name="Andreopoulos W."/>
            <person name="LaButti K."/>
            <person name="Hundley H."/>
            <person name="Na H."/>
            <person name="Kuo A."/>
            <person name="Barry K."/>
            <person name="Lipzen A."/>
            <person name="Henrissat B."/>
            <person name="Riley R."/>
            <person name="Ahrendt S."/>
            <person name="Nagy L.G."/>
            <person name="Grigoriev I.V."/>
            <person name="Martin F."/>
            <person name="Rosso M.N."/>
        </authorList>
    </citation>
    <scope>NUCLEOTIDE SEQUENCE [LARGE SCALE GENOMIC DNA]</scope>
    <source>
        <strain evidence="7 8">CIRM-BRFM 1785</strain>
    </source>
</reference>
<dbReference type="PANTHER" id="PTHR42776">
    <property type="entry name" value="SERINE PEPTIDASE S9 FAMILY MEMBER"/>
    <property type="match status" value="1"/>
</dbReference>
<keyword evidence="8" id="KW-1185">Reference proteome</keyword>
<dbReference type="Pfam" id="PF00326">
    <property type="entry name" value="Peptidase_S9"/>
    <property type="match status" value="1"/>
</dbReference>
<organism evidence="7 8">
    <name type="scientific">Rhodofomes roseus</name>
    <dbReference type="NCBI Taxonomy" id="34475"/>
    <lineage>
        <taxon>Eukaryota</taxon>
        <taxon>Fungi</taxon>
        <taxon>Dikarya</taxon>
        <taxon>Basidiomycota</taxon>
        <taxon>Agaricomycotina</taxon>
        <taxon>Agaricomycetes</taxon>
        <taxon>Polyporales</taxon>
        <taxon>Rhodofomes</taxon>
    </lineage>
</organism>
<dbReference type="SUPFAM" id="SSF82171">
    <property type="entry name" value="DPP6 N-terminal domain-like"/>
    <property type="match status" value="1"/>
</dbReference>
<keyword evidence="2 5" id="KW-0732">Signal</keyword>
<dbReference type="SUPFAM" id="SSF53474">
    <property type="entry name" value="alpha/beta-Hydrolases"/>
    <property type="match status" value="1"/>
</dbReference>
<proteinExistence type="inferred from homology"/>
<accession>A0ABQ8KRK7</accession>
<dbReference type="InterPro" id="IPR001375">
    <property type="entry name" value="Peptidase_S9_cat"/>
</dbReference>
<evidence type="ECO:0000256" key="3">
    <source>
        <dbReference type="ARBA" id="ARBA00022801"/>
    </source>
</evidence>
<evidence type="ECO:0000256" key="1">
    <source>
        <dbReference type="ARBA" id="ARBA00010040"/>
    </source>
</evidence>
<evidence type="ECO:0000256" key="4">
    <source>
        <dbReference type="ARBA" id="ARBA00032829"/>
    </source>
</evidence>
<dbReference type="RefSeq" id="XP_047782730.1">
    <property type="nucleotide sequence ID" value="XM_047917867.1"/>
</dbReference>
<keyword evidence="3" id="KW-0378">Hydrolase</keyword>
<gene>
    <name evidence="7" type="ORF">C8Q71DRAFT_328985</name>
</gene>
<evidence type="ECO:0000259" key="6">
    <source>
        <dbReference type="Pfam" id="PF00326"/>
    </source>
</evidence>
<name>A0ABQ8KRK7_9APHY</name>
<feature type="signal peptide" evidence="5">
    <location>
        <begin position="1"/>
        <end position="17"/>
    </location>
</feature>
<dbReference type="Gene3D" id="3.40.50.1820">
    <property type="entry name" value="alpha/beta hydrolase"/>
    <property type="match status" value="1"/>
</dbReference>
<dbReference type="InterPro" id="IPR011042">
    <property type="entry name" value="6-blade_b-propeller_TolB-like"/>
</dbReference>
<dbReference type="EMBL" id="JADCUA010000003">
    <property type="protein sequence ID" value="KAH9841431.1"/>
    <property type="molecule type" value="Genomic_DNA"/>
</dbReference>
<feature type="chain" id="PRO_5046340151" description="Dipeptidyl-peptidase V" evidence="5">
    <location>
        <begin position="18"/>
        <end position="763"/>
    </location>
</feature>
<evidence type="ECO:0000256" key="2">
    <source>
        <dbReference type="ARBA" id="ARBA00022729"/>
    </source>
</evidence>
<dbReference type="PANTHER" id="PTHR42776:SF13">
    <property type="entry name" value="DIPEPTIDYL-PEPTIDASE 5"/>
    <property type="match status" value="1"/>
</dbReference>
<dbReference type="Gene3D" id="2.120.10.30">
    <property type="entry name" value="TolB, C-terminal domain"/>
    <property type="match status" value="1"/>
</dbReference>
<protein>
    <recommendedName>
        <fullName evidence="4">Dipeptidyl-peptidase V</fullName>
    </recommendedName>
</protein>
<evidence type="ECO:0000313" key="8">
    <source>
        <dbReference type="Proteomes" id="UP000814176"/>
    </source>
</evidence>
<dbReference type="GeneID" id="71998599"/>
<evidence type="ECO:0000256" key="5">
    <source>
        <dbReference type="SAM" id="SignalP"/>
    </source>
</evidence>
<evidence type="ECO:0000313" key="7">
    <source>
        <dbReference type="EMBL" id="KAH9841431.1"/>
    </source>
</evidence>
<comment type="similarity">
    <text evidence="1">Belongs to the peptidase S9C family.</text>
</comment>
<sequence length="763" mass="84643">MWFPAGFPITVLGLASQVPLEPLLETPQAAMSTAYTTDFAFKEGNSVFTPNDLVELVRPGTGLANPAGDLVLVPVSQYSRSDRKNTKSIHIASVESSIQPFEIPLTSSGEAFWLDSRTVGHAVAEGEDKDKVTTLYAISVKYEADSSGAPLSVPEAPVLVGKFPTSTASSFKYSAKAGVLVFSDYVHSDGVLENVKKHDEAWENRGDTAYVFDETFERHWDTWVGPKRSSLFSVTLSQSPDTTWVFGSEFVNLLKGTSHTCPVEPFGGTDDFDVSETRVVYTAKDPALPPSWHTKQNVYLVDINGADKPVELTSGKHGATHSPVLNKQGDKAAWLQLDKDGAEADRAQIVIYDLTKHVKYTLTRHWDRSPDALAFSEDGKAIYFTAGDIARIKVFALPVPPTPSESSADPSLPAAYREPIELTSSGAASGVQVLPNDRLLFTRSSLTSPNDVYVLRGLGHLDLLTTDTQSRKASAAKVEVEQLTRFTADALKGKELAAGEDFWFEGAEGHKVHGWIVKPPGFKKGEDKKWPILMLIHGGPQGVWEDQWSNRWNPNIFAQQGYFIIAINPTGSTTFGQNFTNAISEHWGGRPFEDLQKGYKYILDNYPEVDPDRAVAAGASWGGYAINWIQGHPEYGFGFKALVCHDGVFSATYNGFSTDELFFFNEEWGGRPWDERAKKNLAKYDAANFADKWSTPMLIIHGSKDYRLPETEGISAFHVLQQRGVPSRLVIFPDENHWVLNHLNSLKWHYEVFRWFDKFLNKE</sequence>